<evidence type="ECO:0000256" key="2">
    <source>
        <dbReference type="SAM" id="Phobius"/>
    </source>
</evidence>
<sequence>MCFQVNFDSKHKTYKRLSIVYQSFIFGYTLGILILSIFAWNQYSELTLPYIDRIQKWEIDPIYEVYKQDICESDSEDFFKLQYGQIYYTKWVNSNQIFSLCFRRLKDYNFVQKYQIYPKCLDNEELCGGVYVQNKYCAPKGQCPINSMLFVTGEELKKIDKTKYTNQIKINDNFYLVTSTLAEQLPINQLQIYGTNPCVINQYSIYDTIFSNAFCENDTAYILLNQIDEMTFATSNGFTSNTADKVGVYSRSYTQYSIECRQQNLIGWGIRTLKDSNAIYPVLSILMIMSIIHFGLIGFVQSLYYFLQVQYQAPTNKSVHQGLLIVKIFIQYFHSTMITLTFGLWVDIRLFLQISSDLNCSDTQTETFINNELDNIDSQWRLSFVMFLMFVVFALLECTAFSFCLDKKLKQKIEPKFRLITFSTVNQSQLGTKSDNSNLYMYFKPQFNLQQELNLQQQLGAKQLDQSEFPNQFLENQYQLNNNEPSASLEQSNSIDPPLQQSIQSPIKQQSLDQQKNYQAPYISKMQQNQNQRVIQQVNLTPQQQIDLENFQSQQVPIQKPSQKYDNIDDQIESEELNNRTYQVHK</sequence>
<feature type="transmembrane region" description="Helical" evidence="2">
    <location>
        <begin position="19"/>
        <end position="40"/>
    </location>
</feature>
<feature type="transmembrane region" description="Helical" evidence="2">
    <location>
        <begin position="279"/>
        <end position="307"/>
    </location>
</feature>
<dbReference type="Proteomes" id="UP000692954">
    <property type="component" value="Unassembled WGS sequence"/>
</dbReference>
<organism evidence="3 4">
    <name type="scientific">Paramecium sonneborni</name>
    <dbReference type="NCBI Taxonomy" id="65129"/>
    <lineage>
        <taxon>Eukaryota</taxon>
        <taxon>Sar</taxon>
        <taxon>Alveolata</taxon>
        <taxon>Ciliophora</taxon>
        <taxon>Intramacronucleata</taxon>
        <taxon>Oligohymenophorea</taxon>
        <taxon>Peniculida</taxon>
        <taxon>Parameciidae</taxon>
        <taxon>Paramecium</taxon>
    </lineage>
</organism>
<evidence type="ECO:0008006" key="5">
    <source>
        <dbReference type="Google" id="ProtNLM"/>
    </source>
</evidence>
<feature type="region of interest" description="Disordered" evidence="1">
    <location>
        <begin position="484"/>
        <end position="514"/>
    </location>
</feature>
<feature type="compositionally biased region" description="Low complexity" evidence="1">
    <location>
        <begin position="494"/>
        <end position="511"/>
    </location>
</feature>
<feature type="transmembrane region" description="Helical" evidence="2">
    <location>
        <begin position="382"/>
        <end position="405"/>
    </location>
</feature>
<dbReference type="EMBL" id="CAJJDN010000022">
    <property type="protein sequence ID" value="CAD8067190.1"/>
    <property type="molecule type" value="Genomic_DNA"/>
</dbReference>
<keyword evidence="2" id="KW-1133">Transmembrane helix</keyword>
<gene>
    <name evidence="3" type="ORF">PSON_ATCC_30995.1.T0220321</name>
</gene>
<feature type="transmembrane region" description="Helical" evidence="2">
    <location>
        <begin position="328"/>
        <end position="346"/>
    </location>
</feature>
<name>A0A8S1LHT5_9CILI</name>
<comment type="caution">
    <text evidence="3">The sequence shown here is derived from an EMBL/GenBank/DDBJ whole genome shotgun (WGS) entry which is preliminary data.</text>
</comment>
<dbReference type="AlphaFoldDB" id="A0A8S1LHT5"/>
<evidence type="ECO:0000256" key="1">
    <source>
        <dbReference type="SAM" id="MobiDB-lite"/>
    </source>
</evidence>
<accession>A0A8S1LHT5</accession>
<protein>
    <recommendedName>
        <fullName evidence="5">Transmembrane protein</fullName>
    </recommendedName>
</protein>
<dbReference type="OrthoDB" id="301784at2759"/>
<evidence type="ECO:0000313" key="3">
    <source>
        <dbReference type="EMBL" id="CAD8067190.1"/>
    </source>
</evidence>
<evidence type="ECO:0000313" key="4">
    <source>
        <dbReference type="Proteomes" id="UP000692954"/>
    </source>
</evidence>
<keyword evidence="4" id="KW-1185">Reference proteome</keyword>
<feature type="compositionally biased region" description="Polar residues" evidence="1">
    <location>
        <begin position="484"/>
        <end position="493"/>
    </location>
</feature>
<reference evidence="3" key="1">
    <citation type="submission" date="2021-01" db="EMBL/GenBank/DDBJ databases">
        <authorList>
            <consortium name="Genoscope - CEA"/>
            <person name="William W."/>
        </authorList>
    </citation>
    <scope>NUCLEOTIDE SEQUENCE</scope>
</reference>
<proteinExistence type="predicted"/>
<keyword evidence="2" id="KW-0472">Membrane</keyword>
<keyword evidence="2" id="KW-0812">Transmembrane</keyword>